<evidence type="ECO:0000313" key="2">
    <source>
        <dbReference type="EMBL" id="KRZ12641.1"/>
    </source>
</evidence>
<dbReference type="AlphaFoldDB" id="A0A0V1HQ52"/>
<comment type="caution">
    <text evidence="2">The sequence shown here is derived from an EMBL/GenBank/DDBJ whole genome shotgun (WGS) entry which is preliminary data.</text>
</comment>
<evidence type="ECO:0000256" key="1">
    <source>
        <dbReference type="SAM" id="Phobius"/>
    </source>
</evidence>
<protein>
    <submittedName>
        <fullName evidence="2">Uncharacterized protein</fullName>
    </submittedName>
</protein>
<accession>A0A0V1HQ52</accession>
<feature type="transmembrane region" description="Helical" evidence="1">
    <location>
        <begin position="15"/>
        <end position="36"/>
    </location>
</feature>
<dbReference type="Proteomes" id="UP000055024">
    <property type="component" value="Unassembled WGS sequence"/>
</dbReference>
<proteinExistence type="predicted"/>
<name>A0A0V1HQ52_9BILA</name>
<keyword evidence="1" id="KW-1133">Transmembrane helix</keyword>
<sequence>LTKKNLAHTLSQSCLQVFNGLFLLLLLYLVCGFLSLPTGGLQPQASDTSVERSSYFQSTSLFSTAK</sequence>
<reference evidence="2 3" key="1">
    <citation type="submission" date="2015-01" db="EMBL/GenBank/DDBJ databases">
        <title>Evolution of Trichinella species and genotypes.</title>
        <authorList>
            <person name="Korhonen P.K."/>
            <person name="Edoardo P."/>
            <person name="Giuseppe L.R."/>
            <person name="Gasser R.B."/>
        </authorList>
    </citation>
    <scope>NUCLEOTIDE SEQUENCE [LARGE SCALE GENOMIC DNA]</scope>
    <source>
        <strain evidence="2">ISS1029</strain>
    </source>
</reference>
<keyword evidence="3" id="KW-1185">Reference proteome</keyword>
<feature type="non-terminal residue" evidence="2">
    <location>
        <position position="1"/>
    </location>
</feature>
<organism evidence="2 3">
    <name type="scientific">Trichinella zimbabwensis</name>
    <dbReference type="NCBI Taxonomy" id="268475"/>
    <lineage>
        <taxon>Eukaryota</taxon>
        <taxon>Metazoa</taxon>
        <taxon>Ecdysozoa</taxon>
        <taxon>Nematoda</taxon>
        <taxon>Enoplea</taxon>
        <taxon>Dorylaimia</taxon>
        <taxon>Trichinellida</taxon>
        <taxon>Trichinellidae</taxon>
        <taxon>Trichinella</taxon>
    </lineage>
</organism>
<evidence type="ECO:0000313" key="3">
    <source>
        <dbReference type="Proteomes" id="UP000055024"/>
    </source>
</evidence>
<gene>
    <name evidence="2" type="ORF">T11_5390</name>
</gene>
<keyword evidence="1" id="KW-0472">Membrane</keyword>
<dbReference type="EMBL" id="JYDP01000038">
    <property type="protein sequence ID" value="KRZ12641.1"/>
    <property type="molecule type" value="Genomic_DNA"/>
</dbReference>
<keyword evidence="1" id="KW-0812">Transmembrane</keyword>